<dbReference type="InterPro" id="IPR050736">
    <property type="entry name" value="Sensor_HK_Regulatory"/>
</dbReference>
<evidence type="ECO:0000313" key="13">
    <source>
        <dbReference type="Proteomes" id="UP001200145"/>
    </source>
</evidence>
<dbReference type="Gene3D" id="3.30.565.10">
    <property type="entry name" value="Histidine kinase-like ATPase, C-terminal domain"/>
    <property type="match status" value="1"/>
</dbReference>
<dbReference type="RefSeq" id="WP_234867046.1">
    <property type="nucleotide sequence ID" value="NZ_JAKEVY010000004.1"/>
</dbReference>
<keyword evidence="8" id="KW-0175">Coiled coil</keyword>
<dbReference type="Pfam" id="PF13176">
    <property type="entry name" value="TPR_7"/>
    <property type="match status" value="1"/>
</dbReference>
<dbReference type="SUPFAM" id="SSF47384">
    <property type="entry name" value="Homodimeric domain of signal transducing histidine kinase"/>
    <property type="match status" value="1"/>
</dbReference>
<keyword evidence="9" id="KW-0472">Membrane</keyword>
<feature type="coiled-coil region" evidence="8">
    <location>
        <begin position="30"/>
        <end position="64"/>
    </location>
</feature>
<evidence type="ECO:0000259" key="11">
    <source>
        <dbReference type="PROSITE" id="PS50109"/>
    </source>
</evidence>
<feature type="signal peptide" evidence="10">
    <location>
        <begin position="1"/>
        <end position="21"/>
    </location>
</feature>
<dbReference type="InterPro" id="IPR004358">
    <property type="entry name" value="Sig_transdc_His_kin-like_C"/>
</dbReference>
<evidence type="ECO:0000256" key="3">
    <source>
        <dbReference type="ARBA" id="ARBA00022553"/>
    </source>
</evidence>
<keyword evidence="6" id="KW-0902">Two-component regulatory system</keyword>
<evidence type="ECO:0000256" key="8">
    <source>
        <dbReference type="SAM" id="Coils"/>
    </source>
</evidence>
<dbReference type="Gene3D" id="1.10.287.130">
    <property type="match status" value="1"/>
</dbReference>
<dbReference type="SMART" id="SM00028">
    <property type="entry name" value="TPR"/>
    <property type="match status" value="5"/>
</dbReference>
<feature type="chain" id="PRO_5045955432" description="histidine kinase" evidence="10">
    <location>
        <begin position="22"/>
        <end position="613"/>
    </location>
</feature>
<dbReference type="CDD" id="cd00082">
    <property type="entry name" value="HisKA"/>
    <property type="match status" value="1"/>
</dbReference>
<keyword evidence="7" id="KW-0802">TPR repeat</keyword>
<feature type="transmembrane region" description="Helical" evidence="9">
    <location>
        <begin position="346"/>
        <end position="364"/>
    </location>
</feature>
<feature type="repeat" description="TPR" evidence="7">
    <location>
        <begin position="188"/>
        <end position="221"/>
    </location>
</feature>
<dbReference type="GO" id="GO:0016301">
    <property type="term" value="F:kinase activity"/>
    <property type="evidence" value="ECO:0007669"/>
    <property type="project" value="UniProtKB-KW"/>
</dbReference>
<gene>
    <name evidence="12" type="ORF">L0U88_15750</name>
</gene>
<dbReference type="SUPFAM" id="SSF55874">
    <property type="entry name" value="ATPase domain of HSP90 chaperone/DNA topoisomerase II/histidine kinase"/>
    <property type="match status" value="1"/>
</dbReference>
<keyword evidence="9" id="KW-0812">Transmembrane</keyword>
<dbReference type="EC" id="2.7.13.3" evidence="2"/>
<dbReference type="SMART" id="SM00387">
    <property type="entry name" value="HATPase_c"/>
    <property type="match status" value="1"/>
</dbReference>
<keyword evidence="5 12" id="KW-0418">Kinase</keyword>
<evidence type="ECO:0000256" key="4">
    <source>
        <dbReference type="ARBA" id="ARBA00022679"/>
    </source>
</evidence>
<dbReference type="PRINTS" id="PR00344">
    <property type="entry name" value="BCTRLSENSOR"/>
</dbReference>
<reference evidence="12 13" key="1">
    <citation type="submission" date="2022-01" db="EMBL/GenBank/DDBJ databases">
        <title>Flavihumibacter sp. nov., isolated from sediment of a river.</title>
        <authorList>
            <person name="Liu H."/>
        </authorList>
    </citation>
    <scope>NUCLEOTIDE SEQUENCE [LARGE SCALE GENOMIC DNA]</scope>
    <source>
        <strain evidence="12 13">RY-1</strain>
    </source>
</reference>
<comment type="caution">
    <text evidence="12">The sequence shown here is derived from an EMBL/GenBank/DDBJ whole genome shotgun (WGS) entry which is preliminary data.</text>
</comment>
<keyword evidence="3" id="KW-0597">Phosphoprotein</keyword>
<feature type="domain" description="Histidine kinase" evidence="11">
    <location>
        <begin position="398"/>
        <end position="613"/>
    </location>
</feature>
<feature type="coiled-coil region" evidence="8">
    <location>
        <begin position="371"/>
        <end position="398"/>
    </location>
</feature>
<dbReference type="Pfam" id="PF13424">
    <property type="entry name" value="TPR_12"/>
    <property type="match status" value="1"/>
</dbReference>
<evidence type="ECO:0000256" key="1">
    <source>
        <dbReference type="ARBA" id="ARBA00000085"/>
    </source>
</evidence>
<name>A0ABS9BL76_9BACT</name>
<dbReference type="InterPro" id="IPR011990">
    <property type="entry name" value="TPR-like_helical_dom_sf"/>
</dbReference>
<keyword evidence="9" id="KW-1133">Transmembrane helix</keyword>
<organism evidence="12 13">
    <name type="scientific">Flavihumibacter fluminis</name>
    <dbReference type="NCBI Taxonomy" id="2909236"/>
    <lineage>
        <taxon>Bacteria</taxon>
        <taxon>Pseudomonadati</taxon>
        <taxon>Bacteroidota</taxon>
        <taxon>Chitinophagia</taxon>
        <taxon>Chitinophagales</taxon>
        <taxon>Chitinophagaceae</taxon>
        <taxon>Flavihumibacter</taxon>
    </lineage>
</organism>
<dbReference type="PANTHER" id="PTHR43711:SF31">
    <property type="entry name" value="HISTIDINE KINASE"/>
    <property type="match status" value="1"/>
</dbReference>
<evidence type="ECO:0000256" key="7">
    <source>
        <dbReference type="PROSITE-ProRule" id="PRU00339"/>
    </source>
</evidence>
<keyword evidence="4" id="KW-0808">Transferase</keyword>
<dbReference type="Pfam" id="PF13181">
    <property type="entry name" value="TPR_8"/>
    <property type="match status" value="1"/>
</dbReference>
<dbReference type="PANTHER" id="PTHR43711">
    <property type="entry name" value="TWO-COMPONENT HISTIDINE KINASE"/>
    <property type="match status" value="1"/>
</dbReference>
<dbReference type="InterPro" id="IPR003594">
    <property type="entry name" value="HATPase_dom"/>
</dbReference>
<dbReference type="InterPro" id="IPR019734">
    <property type="entry name" value="TPR_rpt"/>
</dbReference>
<dbReference type="PROSITE" id="PS50005">
    <property type="entry name" value="TPR"/>
    <property type="match status" value="2"/>
</dbReference>
<sequence length="613" mass="69534">MISYRLILAILLSVYSGLLQAQQPDTNAIKNLYDLSLDFAEDRVAELRENADKIEAQSAKAEFTKGQLLAKRLRGLAEEYSGNYEAAISLYLQTLNDARTGKWIEYEIAALSDLAIAYSEVKQYEKAKDVYKQSLQLSLDRGEVSSIISGLGNLGAIYNQLDKPDSAQLFLEEGLRLSMQYNTSQSLSSIYNNLGNVFFKKKDYQKALNYFLTNKALHQGEGQETLLWTDYLNLGDVYIELGRIDSARFYCEEALRIAKLLNSRSKEANSYALLAKLNERLGRFREAYNFQQKWYQLDTAMVNQETAASIAEMQERFNARDREKQNQLLQAAIEKEKLQNRNLRSLSLAAFLILVLSVVLLIVYRKSNRQLVKVNTIINRQKEALSELNQEKNNLMSIVSHDLSTPFSSIHLWSRLLETDEHMNEEQKKATQNIRKAAENGEQLIRQILEVERAGTIQEKLELEEINLTAFLNHVVDQFQPIANEKKIRLFGPSSESDVFLLTDQQLLQRILENLLSNAIKFSEPGQPVRVSVETGPAFTDIIVEDQGPGISKEEQQQLFTRYGRLSPKPTAGEASTGLGLSIVKRLANELSATLQYIGEPGAGSRFLVRFKK</sequence>
<dbReference type="EMBL" id="JAKEVY010000004">
    <property type="protein sequence ID" value="MCF1716095.1"/>
    <property type="molecule type" value="Genomic_DNA"/>
</dbReference>
<comment type="catalytic activity">
    <reaction evidence="1">
        <text>ATP + protein L-histidine = ADP + protein N-phospho-L-histidine.</text>
        <dbReference type="EC" id="2.7.13.3"/>
    </reaction>
</comment>
<evidence type="ECO:0000313" key="12">
    <source>
        <dbReference type="EMBL" id="MCF1716095.1"/>
    </source>
</evidence>
<proteinExistence type="predicted"/>
<evidence type="ECO:0000256" key="10">
    <source>
        <dbReference type="SAM" id="SignalP"/>
    </source>
</evidence>
<keyword evidence="10" id="KW-0732">Signal</keyword>
<protein>
    <recommendedName>
        <fullName evidence="2">histidine kinase</fullName>
        <ecNumber evidence="2">2.7.13.3</ecNumber>
    </recommendedName>
</protein>
<evidence type="ECO:0000256" key="5">
    <source>
        <dbReference type="ARBA" id="ARBA00022777"/>
    </source>
</evidence>
<dbReference type="Gene3D" id="1.25.40.10">
    <property type="entry name" value="Tetratricopeptide repeat domain"/>
    <property type="match status" value="2"/>
</dbReference>
<dbReference type="SUPFAM" id="SSF48452">
    <property type="entry name" value="TPR-like"/>
    <property type="match status" value="2"/>
</dbReference>
<dbReference type="PROSITE" id="PS50109">
    <property type="entry name" value="HIS_KIN"/>
    <property type="match status" value="1"/>
</dbReference>
<keyword evidence="13" id="KW-1185">Reference proteome</keyword>
<dbReference type="InterPro" id="IPR003661">
    <property type="entry name" value="HisK_dim/P_dom"/>
</dbReference>
<dbReference type="Pfam" id="PF02518">
    <property type="entry name" value="HATPase_c"/>
    <property type="match status" value="1"/>
</dbReference>
<feature type="coiled-coil region" evidence="8">
    <location>
        <begin position="319"/>
        <end position="346"/>
    </location>
</feature>
<dbReference type="InterPro" id="IPR036097">
    <property type="entry name" value="HisK_dim/P_sf"/>
</dbReference>
<dbReference type="Pfam" id="PF00512">
    <property type="entry name" value="HisKA"/>
    <property type="match status" value="1"/>
</dbReference>
<evidence type="ECO:0000256" key="2">
    <source>
        <dbReference type="ARBA" id="ARBA00012438"/>
    </source>
</evidence>
<feature type="repeat" description="TPR" evidence="7">
    <location>
        <begin position="108"/>
        <end position="141"/>
    </location>
</feature>
<dbReference type="SMART" id="SM00388">
    <property type="entry name" value="HisKA"/>
    <property type="match status" value="1"/>
</dbReference>
<evidence type="ECO:0000256" key="6">
    <source>
        <dbReference type="ARBA" id="ARBA00023012"/>
    </source>
</evidence>
<dbReference type="Proteomes" id="UP001200145">
    <property type="component" value="Unassembled WGS sequence"/>
</dbReference>
<dbReference type="InterPro" id="IPR005467">
    <property type="entry name" value="His_kinase_dom"/>
</dbReference>
<evidence type="ECO:0000256" key="9">
    <source>
        <dbReference type="SAM" id="Phobius"/>
    </source>
</evidence>
<dbReference type="InterPro" id="IPR036890">
    <property type="entry name" value="HATPase_C_sf"/>
</dbReference>
<accession>A0ABS9BL76</accession>
<dbReference type="CDD" id="cd00075">
    <property type="entry name" value="HATPase"/>
    <property type="match status" value="1"/>
</dbReference>